<dbReference type="GeneTree" id="ENSGT00390000000603"/>
<dbReference type="InterPro" id="IPR001790">
    <property type="entry name" value="Ribosomal_uL10"/>
</dbReference>
<dbReference type="Proteomes" id="UP000694388">
    <property type="component" value="Unplaced"/>
</dbReference>
<evidence type="ECO:0000256" key="1">
    <source>
        <dbReference type="ARBA" id="ARBA00008889"/>
    </source>
</evidence>
<keyword evidence="8" id="KW-1185">Reference proteome</keyword>
<proteinExistence type="inferred from homology"/>
<dbReference type="GO" id="GO:1990904">
    <property type="term" value="C:ribonucleoprotein complex"/>
    <property type="evidence" value="ECO:0007669"/>
    <property type="project" value="UniProtKB-KW"/>
</dbReference>
<sequence length="267" mass="29827">MAAARANLLSCFGRAWPMQPVRYRAKSVTRHWRAMSPLRMKVLAITKYRPPKPAIPECCVKPTETFTTEKSKLEQLLEAKVEDVFRESTMIAVFQNCSLKMKEFFLLQHKLKKHGIAVNVFGSKMVHTVLKDTKYHNLLPLFLGSNYVMTSKEAKVKELLRAVKAFPQIVLLGGCVGNRLLSIQGLKACAELPRMEGLQAKLLGTTAQLGQKTTSLLQWPLVEFSYMLQQHVQMQEATMTPPTGDFASNSAISETDATKPNSEGSSP</sequence>
<dbReference type="InterPro" id="IPR043141">
    <property type="entry name" value="Ribosomal_uL10-like_sf"/>
</dbReference>
<dbReference type="GO" id="GO:0005840">
    <property type="term" value="C:ribosome"/>
    <property type="evidence" value="ECO:0007669"/>
    <property type="project" value="UniProtKB-KW"/>
</dbReference>
<accession>A0A8C4QU18</accession>
<evidence type="ECO:0000256" key="5">
    <source>
        <dbReference type="ARBA" id="ARBA00035716"/>
    </source>
</evidence>
<comment type="similarity">
    <text evidence="1">Belongs to the universal ribosomal protein uL10 family.</text>
</comment>
<name>A0A8C4QU18_EPTBU</name>
<evidence type="ECO:0000256" key="6">
    <source>
        <dbReference type="SAM" id="MobiDB-lite"/>
    </source>
</evidence>
<dbReference type="CDD" id="cd05797">
    <property type="entry name" value="Ribosomal_L10"/>
    <property type="match status" value="1"/>
</dbReference>
<evidence type="ECO:0000313" key="8">
    <source>
        <dbReference type="Proteomes" id="UP000694388"/>
    </source>
</evidence>
<organism evidence="7 8">
    <name type="scientific">Eptatretus burgeri</name>
    <name type="common">Inshore hagfish</name>
    <dbReference type="NCBI Taxonomy" id="7764"/>
    <lineage>
        <taxon>Eukaryota</taxon>
        <taxon>Metazoa</taxon>
        <taxon>Chordata</taxon>
        <taxon>Craniata</taxon>
        <taxon>Vertebrata</taxon>
        <taxon>Cyclostomata</taxon>
        <taxon>Myxini</taxon>
        <taxon>Myxiniformes</taxon>
        <taxon>Myxinidae</taxon>
        <taxon>Eptatretinae</taxon>
        <taxon>Eptatretus</taxon>
    </lineage>
</organism>
<protein>
    <recommendedName>
        <fullName evidence="4">Large ribosomal subunit protein uL10m</fullName>
    </recommendedName>
    <alternativeName>
        <fullName evidence="5">39S ribosomal protein L10, mitochondrial</fullName>
    </alternativeName>
</protein>
<dbReference type="AlphaFoldDB" id="A0A8C4QU18"/>
<dbReference type="Pfam" id="PF00466">
    <property type="entry name" value="Ribosomal_L10"/>
    <property type="match status" value="1"/>
</dbReference>
<dbReference type="PANTHER" id="PTHR11560">
    <property type="entry name" value="39S RIBOSOMAL PROTEIN L10, MITOCHONDRIAL"/>
    <property type="match status" value="1"/>
</dbReference>
<dbReference type="Gene3D" id="3.30.70.1730">
    <property type="match status" value="1"/>
</dbReference>
<evidence type="ECO:0000256" key="3">
    <source>
        <dbReference type="ARBA" id="ARBA00023274"/>
    </source>
</evidence>
<dbReference type="SUPFAM" id="SSF160369">
    <property type="entry name" value="Ribosomal protein L10-like"/>
    <property type="match status" value="1"/>
</dbReference>
<evidence type="ECO:0000256" key="4">
    <source>
        <dbReference type="ARBA" id="ARBA00035707"/>
    </source>
</evidence>
<dbReference type="OMA" id="RHRLYKH"/>
<evidence type="ECO:0000313" key="7">
    <source>
        <dbReference type="Ensembl" id="ENSEBUP00000020607.1"/>
    </source>
</evidence>
<reference evidence="7" key="1">
    <citation type="submission" date="2025-08" db="UniProtKB">
        <authorList>
            <consortium name="Ensembl"/>
        </authorList>
    </citation>
    <scope>IDENTIFICATION</scope>
</reference>
<keyword evidence="2" id="KW-0689">Ribosomal protein</keyword>
<dbReference type="Ensembl" id="ENSEBUT00000021184.1">
    <property type="protein sequence ID" value="ENSEBUP00000020607.1"/>
    <property type="gene ID" value="ENSEBUG00000012756.1"/>
</dbReference>
<evidence type="ECO:0000256" key="2">
    <source>
        <dbReference type="ARBA" id="ARBA00022980"/>
    </source>
</evidence>
<keyword evidence="3" id="KW-0687">Ribonucleoprotein</keyword>
<dbReference type="InterPro" id="IPR047865">
    <property type="entry name" value="Ribosomal_uL10_bac_type"/>
</dbReference>
<feature type="region of interest" description="Disordered" evidence="6">
    <location>
        <begin position="239"/>
        <end position="267"/>
    </location>
</feature>
<reference evidence="7" key="2">
    <citation type="submission" date="2025-09" db="UniProtKB">
        <authorList>
            <consortium name="Ensembl"/>
        </authorList>
    </citation>
    <scope>IDENTIFICATION</scope>
</reference>